<dbReference type="InterPro" id="IPR037012">
    <property type="entry name" value="NanQ/TabA/YiaL_sf"/>
</dbReference>
<name>A0A0A2XH32_9PAST</name>
<organism evidence="1 2">
    <name type="scientific">Gallibacterium genomosp. 2</name>
    <dbReference type="NCBI Taxonomy" id="155517"/>
    <lineage>
        <taxon>Bacteria</taxon>
        <taxon>Pseudomonadati</taxon>
        <taxon>Pseudomonadota</taxon>
        <taxon>Gammaproteobacteria</taxon>
        <taxon>Pasteurellales</taxon>
        <taxon>Pasteurellaceae</taxon>
        <taxon>Gallibacterium</taxon>
    </lineage>
</organism>
<evidence type="ECO:0000313" key="1">
    <source>
        <dbReference type="EMBL" id="KGQ31468.1"/>
    </source>
</evidence>
<dbReference type="Proteomes" id="UP000030418">
    <property type="component" value="Unassembled WGS sequence"/>
</dbReference>
<dbReference type="NCBIfam" id="NF040884">
    <property type="entry name" value="acetylneur_anom"/>
    <property type="match status" value="1"/>
</dbReference>
<gene>
    <name evidence="1" type="ORF">P375_07435</name>
</gene>
<dbReference type="GO" id="GO:0005829">
    <property type="term" value="C:cytosol"/>
    <property type="evidence" value="ECO:0007669"/>
    <property type="project" value="TreeGrafter"/>
</dbReference>
<protein>
    <recommendedName>
        <fullName evidence="3">YhcH/YjgK/YiaL family protein</fullName>
    </recommendedName>
</protein>
<keyword evidence="2" id="KW-1185">Reference proteome</keyword>
<dbReference type="AlphaFoldDB" id="A0A0A2XH32"/>
<dbReference type="InterPro" id="IPR049827">
    <property type="entry name" value="NanQ"/>
</dbReference>
<evidence type="ECO:0008006" key="3">
    <source>
        <dbReference type="Google" id="ProtNLM"/>
    </source>
</evidence>
<accession>A0A0A2XH32</accession>
<dbReference type="PANTHER" id="PTHR34986">
    <property type="entry name" value="EVOLVED BETA-GALACTOSIDASE SUBUNIT BETA"/>
    <property type="match status" value="1"/>
</dbReference>
<proteinExistence type="predicted"/>
<reference evidence="1 2" key="1">
    <citation type="submission" date="2014-08" db="EMBL/GenBank/DDBJ databases">
        <title>Chaperone-usher fimbriae in a diverse selection of Gallibacterium genomes.</title>
        <authorList>
            <person name="Kudirkiene E."/>
            <person name="Bager R.J."/>
            <person name="Johnson T.J."/>
            <person name="Bojesen A.M."/>
        </authorList>
    </citation>
    <scope>NUCLEOTIDE SEQUENCE [LARGE SCALE GENOMIC DNA]</scope>
    <source>
        <strain evidence="1 2">CCM5976</strain>
    </source>
</reference>
<dbReference type="RefSeq" id="WP_039135794.1">
    <property type="nucleotide sequence ID" value="NZ_JPXY01000033.1"/>
</dbReference>
<dbReference type="EMBL" id="JPXY01000033">
    <property type="protein sequence ID" value="KGQ31468.1"/>
    <property type="molecule type" value="Genomic_DNA"/>
</dbReference>
<dbReference type="NCBIfam" id="TIGR00022">
    <property type="entry name" value="YhcH/YjgK/YiaL family protein"/>
    <property type="match status" value="1"/>
</dbReference>
<comment type="caution">
    <text evidence="1">The sequence shown here is derived from an EMBL/GenBank/DDBJ whole genome shotgun (WGS) entry which is preliminary data.</text>
</comment>
<dbReference type="Pfam" id="PF04074">
    <property type="entry name" value="DUF386"/>
    <property type="match status" value="1"/>
</dbReference>
<dbReference type="Gene3D" id="2.60.120.370">
    <property type="entry name" value="YhcH/YjgK/YiaL"/>
    <property type="match status" value="1"/>
</dbReference>
<dbReference type="SUPFAM" id="SSF51197">
    <property type="entry name" value="Clavaminate synthase-like"/>
    <property type="match status" value="1"/>
</dbReference>
<evidence type="ECO:0000313" key="2">
    <source>
        <dbReference type="Proteomes" id="UP000030418"/>
    </source>
</evidence>
<dbReference type="PANTHER" id="PTHR34986:SF5">
    <property type="entry name" value="N-ACETYLNEURAMINATE ANOMERASE NANQ"/>
    <property type="match status" value="1"/>
</dbReference>
<dbReference type="InterPro" id="IPR004375">
    <property type="entry name" value="NanQ/TabA/YiaL"/>
</dbReference>
<sequence>MFIGDLTKAEYKLSLPKVIAEALDHLQTLDLAGLELGKHHITDQIYMNVMEFDTTDASSKQAEIHRQYLDIQVLISGKEAIQCSPVYPDLSLYSEYDEKDDYQLTPDIDAKSEIVLRPKMFAIFLPYEPHKPGCNVEGKVQHLKKLVVKIPVTLL</sequence>